<dbReference type="EMBL" id="JBHSKF010000006">
    <property type="protein sequence ID" value="MFC5288504.1"/>
    <property type="molecule type" value="Genomic_DNA"/>
</dbReference>
<evidence type="ECO:0000256" key="1">
    <source>
        <dbReference type="SAM" id="MobiDB-lite"/>
    </source>
</evidence>
<evidence type="ECO:0000313" key="2">
    <source>
        <dbReference type="EMBL" id="MFC5288504.1"/>
    </source>
</evidence>
<feature type="region of interest" description="Disordered" evidence="1">
    <location>
        <begin position="1"/>
        <end position="22"/>
    </location>
</feature>
<proteinExistence type="predicted"/>
<dbReference type="InterPro" id="IPR053717">
    <property type="entry name" value="MerB_lyase_sf"/>
</dbReference>
<dbReference type="RefSeq" id="WP_378248350.1">
    <property type="nucleotide sequence ID" value="NZ_JBHSKF010000006.1"/>
</dbReference>
<sequence length="212" mass="21956">MEHSAEVLAMGGTSDRQARLSAPERRLHQRVLRRFLETGIPPTAAWFGEAALACGLDGAAAAETLAQADLVHFAGERVSVSYPFSGVPTSHVVKIDGCRAVHAMCAVDALGMVPMVGAAGQIDSVDAHTGEPVRVTCADGRWTFLPDAAVMLVAATGSGTSSSCTCPYINFHVSKASADAFLAVNPNLTGAVLGQVEAVALGERLFGPLLRA</sequence>
<protein>
    <submittedName>
        <fullName evidence="2">Alkylmercury lyase family protein</fullName>
    </submittedName>
</protein>
<keyword evidence="2" id="KW-0456">Lyase</keyword>
<accession>A0ABW0EME0</accession>
<keyword evidence="3" id="KW-1185">Reference proteome</keyword>
<dbReference type="GO" id="GO:0016829">
    <property type="term" value="F:lyase activity"/>
    <property type="evidence" value="ECO:0007669"/>
    <property type="project" value="UniProtKB-KW"/>
</dbReference>
<organism evidence="2 3">
    <name type="scientific">Actinokineospora guangxiensis</name>
    <dbReference type="NCBI Taxonomy" id="1490288"/>
    <lineage>
        <taxon>Bacteria</taxon>
        <taxon>Bacillati</taxon>
        <taxon>Actinomycetota</taxon>
        <taxon>Actinomycetes</taxon>
        <taxon>Pseudonocardiales</taxon>
        <taxon>Pseudonocardiaceae</taxon>
        <taxon>Actinokineospora</taxon>
    </lineage>
</organism>
<dbReference type="Proteomes" id="UP001596157">
    <property type="component" value="Unassembled WGS sequence"/>
</dbReference>
<name>A0ABW0EME0_9PSEU</name>
<dbReference type="InterPro" id="IPR004927">
    <property type="entry name" value="MerB"/>
</dbReference>
<evidence type="ECO:0000313" key="3">
    <source>
        <dbReference type="Proteomes" id="UP001596157"/>
    </source>
</evidence>
<reference evidence="3" key="1">
    <citation type="journal article" date="2019" name="Int. J. Syst. Evol. Microbiol.">
        <title>The Global Catalogue of Microorganisms (GCM) 10K type strain sequencing project: providing services to taxonomists for standard genome sequencing and annotation.</title>
        <authorList>
            <consortium name="The Broad Institute Genomics Platform"/>
            <consortium name="The Broad Institute Genome Sequencing Center for Infectious Disease"/>
            <person name="Wu L."/>
            <person name="Ma J."/>
        </authorList>
    </citation>
    <scope>NUCLEOTIDE SEQUENCE [LARGE SCALE GENOMIC DNA]</scope>
    <source>
        <strain evidence="3">CCUG 59778</strain>
    </source>
</reference>
<comment type="caution">
    <text evidence="2">The sequence shown here is derived from an EMBL/GenBank/DDBJ whole genome shotgun (WGS) entry which is preliminary data.</text>
</comment>
<dbReference type="Pfam" id="PF03243">
    <property type="entry name" value="MerB"/>
    <property type="match status" value="1"/>
</dbReference>
<dbReference type="Gene3D" id="3.30.450.410">
    <property type="match status" value="1"/>
</dbReference>
<dbReference type="SUPFAM" id="SSF160387">
    <property type="entry name" value="NosL/MerB-like"/>
    <property type="match status" value="1"/>
</dbReference>
<gene>
    <name evidence="2" type="ORF">ACFPM7_15695</name>
</gene>